<protein>
    <submittedName>
        <fullName evidence="2">Uncharacterized protein</fullName>
    </submittedName>
</protein>
<feature type="region of interest" description="Disordered" evidence="1">
    <location>
        <begin position="1014"/>
        <end position="1059"/>
    </location>
</feature>
<comment type="caution">
    <text evidence="2">The sequence shown here is derived from an EMBL/GenBank/DDBJ whole genome shotgun (WGS) entry which is preliminary data.</text>
</comment>
<sequence length="2239" mass="249648">MKWEWLGIGIMAGGLAMASDFDFDEEFADPATRESALERLVPGTRNDYFYHALHQQLTGDLQAFQKTLTAWREAATRSKDPISEEGLRSLETRQHLLSFEDDPEASLAGLMEKWDLHFDDEKPDASELEKLPTTLDPTLISEEAFEQAAHQSKPDEPWRAYRQERLAASLDDVTKLSAAQVRFTLETLTRADLPGVVELVLRGLQQDPPVPFNSVPLHRQLTLEQIKELTHRMPSLRIDPEVVSLSLKKLRSDPDETFARSPQLHLAHLRKLRQATAELPSAFAPLKAHILFHLLQLEFAHGEPSLDEFLAYLAFPRRSHELILRSTQAIVPNLPLDSDFREISGCPPIQNDSKFVRQLLIDFLKDPALLDRFAPLIERGPLLEIRAEAQLLAGADPSLWGPQLSASRFAQLRSETRIQFGPKRPLLLAADAPVAIALDLKNTPELTVHIHDLDLPSLLRREGHEPEADLDLAGLVPHHTRTLRFSQPPLVLHRETLDLPELTGPGAWIVELVSQGQASRILVRKGQLIPDLTRSALGQQLRAFDENGSPLKNLTLNFQASTFTSDEGGKIEIPGHATTTGGRALLVHGPLATWVTLEDFTDDFDLRARVHLDREQLRADALATARIELTLTHLDQSLPLESLQNPRLTLSAELVSGMTTEHVIADDLHVAPVMMVPFQVPADAVRLTLRLDATVSPRATSDPVPVSCSETISFNSLLSGDFAHAHFSLTSRGTIFELLGRNGEPLAGRSVQFHLFHEGFENSLTVRLRTDAQGKILLGELDSIRDLNAFFGIPSLTSMEAKDIHPRANLPAMVRITPAETLRLPLTGPLDRLHYGLTRSNLFGDPVHDHFEQLQENDHQLTLTGLPVGNYRLTTPHATVEIEIIDAPLTEGRFVAPNRIASHLPAEATAWVAHTIENDTLKLQFRSPHPDTLVHLIGTRFIDTLGDDHALSPFASPPGPTVTPSFTGCGYLTNRTLDEETRYILDRRSSPALPGTLLPRPGWLAHRWGEEDSSGAILPPLPETEGSLEQPSSPRSSSPETSHPFSDHSRKGGHDATPDAVDYLAHSSILLYDLTPDENGLLSVPLSALGNSQSIRVVVSSPGVLERRILPLTETPAELRDRRLSQPLDATRHHVTIRRAVALSPGAEATIDTTIDADWRSFNTLADAHNYLYGATYSDSLRELAGMLDWPSFDEPAKLNFWAHHACHELHLFLSRRDPEFFEKYIKPTLAQKLEPTFIDDYLLGRDLTAYLRPFAWRRLNAAEKALLVHALPAARDRILDQLEDCWELEAPNPEQENQRFAQILRGTDLASIDSLGIARNEAEEAKSAFTVKSSGASFIQMKMRKIIIPTIDFEDISVSDAIEFLRMRSIEFDTVELDPQKKGIKIVVRGPFQSQRIQELRLRNVPLAEALNYICEATRLRWSIDDFAVTIKPATEVGEDLFTRSYKVPPNFISVLNAANDRFAADGDSDPFASNEMLPAPRRQSLVELLKSQGIKFRAGASAQFFAEAGTLLIRNTPTNLEFMDSLIRSLSDEGDDFQHNVGDLGLTPEVALRPPLRRGSAARPLTRIWMESNYDHHPSKDTSETMIPLNAFWLDFARWDGSGPFLSPHFHACTASPNAALMALAVLDLPFKAQAPEIIRDDTTLHVAAVTSMLLFFKDTRETDQFADDSPVLVRETFHRLNEHFVNEDSSEVEKSVKGPFLTGVPYGASLVVTNPTGDARRIEVLAQIPAGSIALRGKDATLSTVHKLKPYEVLKFDLAFYFPSPGEFTAYPLHISSGETILASAATKTFQVVDTLPTENGDSWPVLARDGSSAQVLERLRTVNLQKVNLDLLAWRCRDRDFYEPALSILRERLVLPSSLARYAFLHQDRETLHDWLETSPELHQLGEFLDSPLLRIEPFIHGDWANLEFDPLIHSRSHRLSNRPWFSQEALQKHYQDFLRQLAWKPILSADDQLHLTGFLFLQDRVTDALERLEKVDRDQVSSTIAYDYLKSLALFHQGKPEDAATLARSHADAPPGPWSDRFQSVISQAEEIAELTRAPLTSGPDPSQVPATHLDLALAKHGQLQITQRGLKQVDLSLYQVDLEMLFSRNPFLQDSGKLPGTQPNLVENVPLAEEQTLVDLPAPYQQGNVLVVADAGAIKTLRVLNSHALQVTCTRNHPILQVRQAETGSPISAAYVKVYTERDGQPAFLKDGYTDLRGMFDYRTLTDDAPIPSGRIAILVTHPDHGSLTLVLE</sequence>
<proteinExistence type="predicted"/>
<feature type="compositionally biased region" description="Basic and acidic residues" evidence="1">
    <location>
        <begin position="1045"/>
        <end position="1057"/>
    </location>
</feature>
<organism evidence="2 3">
    <name type="scientific">Haloferula luteola</name>
    <dbReference type="NCBI Taxonomy" id="595692"/>
    <lineage>
        <taxon>Bacteria</taxon>
        <taxon>Pseudomonadati</taxon>
        <taxon>Verrucomicrobiota</taxon>
        <taxon>Verrucomicrobiia</taxon>
        <taxon>Verrucomicrobiales</taxon>
        <taxon>Verrucomicrobiaceae</taxon>
        <taxon>Haloferula</taxon>
    </lineage>
</organism>
<gene>
    <name evidence="2" type="ORF">HNR46_001953</name>
</gene>
<feature type="compositionally biased region" description="Low complexity" evidence="1">
    <location>
        <begin position="1031"/>
        <end position="1044"/>
    </location>
</feature>
<name>A0A840V7Z8_9BACT</name>
<keyword evidence="3" id="KW-1185">Reference proteome</keyword>
<dbReference type="RefSeq" id="WP_184018122.1">
    <property type="nucleotide sequence ID" value="NZ_JACHFD010000008.1"/>
</dbReference>
<evidence type="ECO:0000313" key="3">
    <source>
        <dbReference type="Proteomes" id="UP000557717"/>
    </source>
</evidence>
<dbReference type="Proteomes" id="UP000557717">
    <property type="component" value="Unassembled WGS sequence"/>
</dbReference>
<evidence type="ECO:0000256" key="1">
    <source>
        <dbReference type="SAM" id="MobiDB-lite"/>
    </source>
</evidence>
<accession>A0A840V7Z8</accession>
<reference evidence="2 3" key="1">
    <citation type="submission" date="2020-08" db="EMBL/GenBank/DDBJ databases">
        <title>Genomic Encyclopedia of Type Strains, Phase IV (KMG-IV): sequencing the most valuable type-strain genomes for metagenomic binning, comparative biology and taxonomic classification.</title>
        <authorList>
            <person name="Goeker M."/>
        </authorList>
    </citation>
    <scope>NUCLEOTIDE SEQUENCE [LARGE SCALE GENOMIC DNA]</scope>
    <source>
        <strain evidence="2 3">YC6886</strain>
    </source>
</reference>
<dbReference type="EMBL" id="JACHFD010000008">
    <property type="protein sequence ID" value="MBB5351714.1"/>
    <property type="molecule type" value="Genomic_DNA"/>
</dbReference>
<evidence type="ECO:0000313" key="2">
    <source>
        <dbReference type="EMBL" id="MBB5351714.1"/>
    </source>
</evidence>